<dbReference type="InterPro" id="IPR050188">
    <property type="entry name" value="RluA_PseudoU_synthase"/>
</dbReference>
<dbReference type="Proteomes" id="UP000785625">
    <property type="component" value="Unassembled WGS sequence"/>
</dbReference>
<organism evidence="6 7">
    <name type="scientific">Limosilactobacillus coleohominis</name>
    <dbReference type="NCBI Taxonomy" id="181675"/>
    <lineage>
        <taxon>Bacteria</taxon>
        <taxon>Bacillati</taxon>
        <taxon>Bacillota</taxon>
        <taxon>Bacilli</taxon>
        <taxon>Lactobacillales</taxon>
        <taxon>Lactobacillaceae</taxon>
        <taxon>Limosilactobacillus</taxon>
    </lineage>
</organism>
<comment type="catalytic activity">
    <reaction evidence="1">
        <text>a uridine in RNA = a pseudouridine in RNA</text>
        <dbReference type="Rhea" id="RHEA:48348"/>
        <dbReference type="Rhea" id="RHEA-COMP:12068"/>
        <dbReference type="Rhea" id="RHEA-COMP:12069"/>
        <dbReference type="ChEBI" id="CHEBI:65314"/>
        <dbReference type="ChEBI" id="CHEBI:65315"/>
    </reaction>
</comment>
<accession>A0ABS2GWG2</accession>
<comment type="similarity">
    <text evidence="2">Belongs to the pseudouridine synthase RluA family.</text>
</comment>
<feature type="domain" description="Pseudouridine synthase RsuA/RluA-like" evidence="5">
    <location>
        <begin position="103"/>
        <end position="252"/>
    </location>
</feature>
<dbReference type="PROSITE" id="PS01129">
    <property type="entry name" value="PSI_RLU"/>
    <property type="match status" value="1"/>
</dbReference>
<evidence type="ECO:0000256" key="1">
    <source>
        <dbReference type="ARBA" id="ARBA00000073"/>
    </source>
</evidence>
<dbReference type="Pfam" id="PF00849">
    <property type="entry name" value="PseudoU_synth_2"/>
    <property type="match status" value="1"/>
</dbReference>
<dbReference type="PANTHER" id="PTHR21600:SF87">
    <property type="entry name" value="RNA PSEUDOURIDYLATE SYNTHASE DOMAIN-CONTAINING PROTEIN 1"/>
    <property type="match status" value="1"/>
</dbReference>
<evidence type="ECO:0000259" key="5">
    <source>
        <dbReference type="Pfam" id="PF00849"/>
    </source>
</evidence>
<protein>
    <recommendedName>
        <fullName evidence="3">RNA pseudouridylate synthase</fullName>
    </recommendedName>
    <alternativeName>
        <fullName evidence="4">RNA-uridine isomerase</fullName>
    </alternativeName>
</protein>
<evidence type="ECO:0000256" key="3">
    <source>
        <dbReference type="ARBA" id="ARBA00031870"/>
    </source>
</evidence>
<sequence length="316" mass="35922">MILRRKFLVKARWTIEEELMPNQATISVRQLLHQQWLLPNRFIHYLRSRHQIEFNHQYRYMNENVYPGDKVTMHFYGDEFRTAQSNYRKTIHPQLKVLYENRDLLVVNKPAGQKTHPNQPLETGTLMNDVAGYLAGKSDAAYMVHRIDQATSGALIVAKNPVVVPVLDRLIATNQIHREYLAVVNGEIPNGTGCFDWPIGKDPDDPRKRKVSGLGAQPAVTFYQTLGVADGQSLVKLRLATGRTHQIRVHLAYSGHPIVGDPLYGNEPASHMLLHGRSQRLVIPFKGSLKQIFAPIPAYFPNALVKYDQKELQGGY</sequence>
<dbReference type="SUPFAM" id="SSF55120">
    <property type="entry name" value="Pseudouridine synthase"/>
    <property type="match status" value="1"/>
</dbReference>
<dbReference type="InterPro" id="IPR006145">
    <property type="entry name" value="PsdUridine_synth_RsuA/RluA"/>
</dbReference>
<dbReference type="Gene3D" id="3.30.2350.10">
    <property type="entry name" value="Pseudouridine synthase"/>
    <property type="match status" value="1"/>
</dbReference>
<gene>
    <name evidence="6" type="ORF">H5975_00485</name>
</gene>
<comment type="caution">
    <text evidence="6">The sequence shown here is derived from an EMBL/GenBank/DDBJ whole genome shotgun (WGS) entry which is preliminary data.</text>
</comment>
<reference evidence="6 7" key="1">
    <citation type="journal article" date="2021" name="Sci. Rep.">
        <title>The distribution of antibiotic resistance genes in chicken gut microbiota commensals.</title>
        <authorList>
            <person name="Juricova H."/>
            <person name="Matiasovicova J."/>
            <person name="Kubasova T."/>
            <person name="Cejkova D."/>
            <person name="Rychlik I."/>
        </authorList>
    </citation>
    <scope>NUCLEOTIDE SEQUENCE [LARGE SCALE GENOMIC DNA]</scope>
    <source>
        <strain evidence="6 7">An574</strain>
    </source>
</reference>
<dbReference type="InterPro" id="IPR020103">
    <property type="entry name" value="PsdUridine_synth_cat_dom_sf"/>
</dbReference>
<keyword evidence="7" id="KW-1185">Reference proteome</keyword>
<evidence type="ECO:0000313" key="7">
    <source>
        <dbReference type="Proteomes" id="UP000785625"/>
    </source>
</evidence>
<dbReference type="EMBL" id="JACJKU010000003">
    <property type="protein sequence ID" value="MBM6939978.1"/>
    <property type="molecule type" value="Genomic_DNA"/>
</dbReference>
<evidence type="ECO:0000313" key="6">
    <source>
        <dbReference type="EMBL" id="MBM6939978.1"/>
    </source>
</evidence>
<evidence type="ECO:0000256" key="2">
    <source>
        <dbReference type="ARBA" id="ARBA00010876"/>
    </source>
</evidence>
<proteinExistence type="inferred from homology"/>
<dbReference type="CDD" id="cd02869">
    <property type="entry name" value="PseudoU_synth_RluA_like"/>
    <property type="match status" value="1"/>
</dbReference>
<dbReference type="InterPro" id="IPR006224">
    <property type="entry name" value="PsdUridine_synth_RluA-like_CS"/>
</dbReference>
<evidence type="ECO:0000256" key="4">
    <source>
        <dbReference type="ARBA" id="ARBA00033164"/>
    </source>
</evidence>
<name>A0ABS2GWG2_9LACO</name>
<dbReference type="PANTHER" id="PTHR21600">
    <property type="entry name" value="MITOCHONDRIAL RNA PSEUDOURIDINE SYNTHASE"/>
    <property type="match status" value="1"/>
</dbReference>